<accession>A0A7S0AFR1</accession>
<sequence>MCGQVFMASALTTLTAGTVYNPSLVLLVQELLQAPLLLLPLPQVWERKSYGDFAVWLLRSRNLIALGIYRSSSAADAGPYGRVDVTAPTHYYTYTAPPANTLLIRSDSILCTVPNQAIA</sequence>
<gene>
    <name evidence="1" type="ORF">PBAH0796_LOCUS15907</name>
</gene>
<evidence type="ECO:0000313" key="1">
    <source>
        <dbReference type="EMBL" id="CAD8362489.1"/>
    </source>
</evidence>
<protein>
    <submittedName>
        <fullName evidence="1">Uncharacterized protein</fullName>
    </submittedName>
</protein>
<reference evidence="1" key="1">
    <citation type="submission" date="2021-01" db="EMBL/GenBank/DDBJ databases">
        <authorList>
            <person name="Corre E."/>
            <person name="Pelletier E."/>
            <person name="Niang G."/>
            <person name="Scheremetjew M."/>
            <person name="Finn R."/>
            <person name="Kale V."/>
            <person name="Holt S."/>
            <person name="Cochrane G."/>
            <person name="Meng A."/>
            <person name="Brown T."/>
            <person name="Cohen L."/>
        </authorList>
    </citation>
    <scope>NUCLEOTIDE SEQUENCE</scope>
    <source>
        <strain evidence="1">Pbaha01</strain>
    </source>
</reference>
<dbReference type="AlphaFoldDB" id="A0A7S0AFR1"/>
<dbReference type="EMBL" id="HBEG01026182">
    <property type="protein sequence ID" value="CAD8362489.1"/>
    <property type="molecule type" value="Transcribed_RNA"/>
</dbReference>
<proteinExistence type="predicted"/>
<organism evidence="1">
    <name type="scientific">Pyrodinium bahamense</name>
    <dbReference type="NCBI Taxonomy" id="73915"/>
    <lineage>
        <taxon>Eukaryota</taxon>
        <taxon>Sar</taxon>
        <taxon>Alveolata</taxon>
        <taxon>Dinophyceae</taxon>
        <taxon>Gonyaulacales</taxon>
        <taxon>Pyrocystaceae</taxon>
        <taxon>Pyrodinium</taxon>
    </lineage>
</organism>
<name>A0A7S0AFR1_9DINO</name>